<feature type="region of interest" description="Disordered" evidence="1">
    <location>
        <begin position="57"/>
        <end position="98"/>
    </location>
</feature>
<reference evidence="2 3" key="1">
    <citation type="journal article" date="2023" name="Mol. Biol. Evol.">
        <title>Genomics of Secondarily Temperate Adaptation in the Only Non-Antarctic Icefish.</title>
        <authorList>
            <person name="Rivera-Colon A.G."/>
            <person name="Rayamajhi N."/>
            <person name="Minhas B.F."/>
            <person name="Madrigal G."/>
            <person name="Bilyk K.T."/>
            <person name="Yoon V."/>
            <person name="Hune M."/>
            <person name="Gregory S."/>
            <person name="Cheng C.H.C."/>
            <person name="Catchen J.M."/>
        </authorList>
    </citation>
    <scope>NUCLEOTIDE SEQUENCE [LARGE SCALE GENOMIC DNA]</scope>
    <source>
        <tissue evidence="2">White muscle</tissue>
    </source>
</reference>
<gene>
    <name evidence="2" type="ORF">CgunFtcFv8_018108</name>
</gene>
<evidence type="ECO:0000313" key="3">
    <source>
        <dbReference type="Proteomes" id="UP001331515"/>
    </source>
</evidence>
<sequence>MNTSVHQTEGCCLLSSLMDVALKRPLRGEEFSFLSPPAASPPLSSVPLLSPRFPSSLLASPPQSSVPLLSPRFPSSAPPLASPVGDTKSRRGESRRGHWSIEKPLLPLVVSLRPSMLPWWQGLNAGKRRK</sequence>
<organism evidence="2 3">
    <name type="scientific">Champsocephalus gunnari</name>
    <name type="common">Mackerel icefish</name>
    <dbReference type="NCBI Taxonomy" id="52237"/>
    <lineage>
        <taxon>Eukaryota</taxon>
        <taxon>Metazoa</taxon>
        <taxon>Chordata</taxon>
        <taxon>Craniata</taxon>
        <taxon>Vertebrata</taxon>
        <taxon>Euteleostomi</taxon>
        <taxon>Actinopterygii</taxon>
        <taxon>Neopterygii</taxon>
        <taxon>Teleostei</taxon>
        <taxon>Neoteleostei</taxon>
        <taxon>Acanthomorphata</taxon>
        <taxon>Eupercaria</taxon>
        <taxon>Perciformes</taxon>
        <taxon>Notothenioidei</taxon>
        <taxon>Channichthyidae</taxon>
        <taxon>Champsocephalus</taxon>
    </lineage>
</organism>
<dbReference type="Proteomes" id="UP001331515">
    <property type="component" value="Unassembled WGS sequence"/>
</dbReference>
<evidence type="ECO:0000256" key="1">
    <source>
        <dbReference type="SAM" id="MobiDB-lite"/>
    </source>
</evidence>
<keyword evidence="3" id="KW-1185">Reference proteome</keyword>
<proteinExistence type="predicted"/>
<dbReference type="AlphaFoldDB" id="A0AAN8HRF0"/>
<name>A0AAN8HRF0_CHAGU</name>
<dbReference type="EMBL" id="JAURVH010001520">
    <property type="protein sequence ID" value="KAK5925596.1"/>
    <property type="molecule type" value="Genomic_DNA"/>
</dbReference>
<comment type="caution">
    <text evidence="2">The sequence shown here is derived from an EMBL/GenBank/DDBJ whole genome shotgun (WGS) entry which is preliminary data.</text>
</comment>
<feature type="compositionally biased region" description="Low complexity" evidence="1">
    <location>
        <begin position="57"/>
        <end position="71"/>
    </location>
</feature>
<feature type="compositionally biased region" description="Basic and acidic residues" evidence="1">
    <location>
        <begin position="87"/>
        <end position="98"/>
    </location>
</feature>
<protein>
    <submittedName>
        <fullName evidence="2">Uncharacterized protein</fullName>
    </submittedName>
</protein>
<evidence type="ECO:0000313" key="2">
    <source>
        <dbReference type="EMBL" id="KAK5925596.1"/>
    </source>
</evidence>
<accession>A0AAN8HRF0</accession>